<feature type="compositionally biased region" description="Polar residues" evidence="1">
    <location>
        <begin position="406"/>
        <end position="432"/>
    </location>
</feature>
<dbReference type="InParanoid" id="A0A067NBR8"/>
<organism evidence="2 3">
    <name type="scientific">Botryobasidium botryosum (strain FD-172 SS1)</name>
    <dbReference type="NCBI Taxonomy" id="930990"/>
    <lineage>
        <taxon>Eukaryota</taxon>
        <taxon>Fungi</taxon>
        <taxon>Dikarya</taxon>
        <taxon>Basidiomycota</taxon>
        <taxon>Agaricomycotina</taxon>
        <taxon>Agaricomycetes</taxon>
        <taxon>Cantharellales</taxon>
        <taxon>Botryobasidiaceae</taxon>
        <taxon>Botryobasidium</taxon>
    </lineage>
</organism>
<feature type="compositionally biased region" description="Basic residues" evidence="1">
    <location>
        <begin position="669"/>
        <end position="679"/>
    </location>
</feature>
<feature type="region of interest" description="Disordered" evidence="1">
    <location>
        <begin position="134"/>
        <end position="154"/>
    </location>
</feature>
<dbReference type="OrthoDB" id="3357948at2759"/>
<dbReference type="HOGENOM" id="CLU_012020_0_0_1"/>
<feature type="region of interest" description="Disordered" evidence="1">
    <location>
        <begin position="294"/>
        <end position="325"/>
    </location>
</feature>
<protein>
    <submittedName>
        <fullName evidence="2">Uncharacterized protein</fullName>
    </submittedName>
</protein>
<feature type="region of interest" description="Disordered" evidence="1">
    <location>
        <begin position="494"/>
        <end position="527"/>
    </location>
</feature>
<dbReference type="STRING" id="930990.A0A067NBR8"/>
<name>A0A067NBR8_BOTB1</name>
<sequence length="843" mass="92176">MVLTLLSRSSNAKLRQLASSSSSRRTSLPALHYNRTQTLRSPLPQPSVDQSLYDDLSKFVFGAVRAQSRPSTENDSVSDHDSVHSLPSSHRSQLRRLSRREEKRPQENEDDISTDEDELIRRLDRAKMRAIDDGTRRPSLPINIPPSHSSHSRHTLHDEDVEMPFVPPKSPLDKPLPALPLVASDPGPQTVFGRRMSMSAPPALEGFDLAFILSGAASLPPPTPYNPALDLAEDSFAKFVDQHDEEYHRTREQWSFFPRQTGVWDAGVAGRYRVKRESDSDGLTPGNAIVVRSVLPAEETNPGADDDEDMDDVFGSPKSKPDSAPVKFHIHKHSRAPAYSLFLGAWEPSAGTKSSILLAPKAVHMHVSSPKKPSGTASAARPTSRQRSFTNSSLKGVREDDEPEAESSSRNSTSNPDAFAANVSSRSYQVQPLPSPSPTVASASAWVTTTRTSHHIAFDTLTPQDSELLLEVMKARPTLGERIKRVFVGATQPHSSYHHHHHSLHHSYSHSNHPSASGHHASTTPFEPSFTPPWMMLAPGYLKEDSERRIRQVEQSFETVGLVAPRKASKRRDTVGGSSAASARALAAAEPAEPERNSVLDGVPPEAMCMAVPLWNYRAEQKGDPATASTSALERKWLLIYYMPFLPSTSPTSLDTHFPVSLSSPQQSRTKKRPRKQSSRSKLNQMSPGLSHTRGSSSLPSHLEESTSASKGAARPTSPGSVTPFHLAPKPLKCFRAVARVLSDAELRGSGLRYPATGPSSASSQPFTFSIPEPASFTPPSHVIAVCHDPRLGIEFIPEGLDRLGLYDGATEGLTDVGREVAEITWAGCLALMQFGRKEVDDF</sequence>
<accession>A0A067NBR8</accession>
<feature type="region of interest" description="Disordered" evidence="1">
    <location>
        <begin position="653"/>
        <end position="725"/>
    </location>
</feature>
<feature type="compositionally biased region" description="Basic residues" evidence="1">
    <location>
        <begin position="496"/>
        <end position="508"/>
    </location>
</feature>
<keyword evidence="3" id="KW-1185">Reference proteome</keyword>
<dbReference type="EMBL" id="KL198016">
    <property type="protein sequence ID" value="KDQ21577.1"/>
    <property type="molecule type" value="Genomic_DNA"/>
</dbReference>
<feature type="compositionally biased region" description="Low complexity" evidence="1">
    <location>
        <begin position="509"/>
        <end position="527"/>
    </location>
</feature>
<evidence type="ECO:0000313" key="2">
    <source>
        <dbReference type="EMBL" id="KDQ21577.1"/>
    </source>
</evidence>
<proteinExistence type="predicted"/>
<feature type="compositionally biased region" description="Polar residues" evidence="1">
    <location>
        <begin position="683"/>
        <end position="710"/>
    </location>
</feature>
<gene>
    <name evidence="2" type="ORF">BOTBODRAFT_207505</name>
</gene>
<feature type="compositionally biased region" description="Low complexity" evidence="1">
    <location>
        <begin position="138"/>
        <end position="149"/>
    </location>
</feature>
<evidence type="ECO:0000256" key="1">
    <source>
        <dbReference type="SAM" id="MobiDB-lite"/>
    </source>
</evidence>
<feature type="region of interest" description="Disordered" evidence="1">
    <location>
        <begin position="67"/>
        <end position="116"/>
    </location>
</feature>
<feature type="region of interest" description="Disordered" evidence="1">
    <location>
        <begin position="367"/>
        <end position="441"/>
    </location>
</feature>
<dbReference type="AlphaFoldDB" id="A0A067NBR8"/>
<evidence type="ECO:0000313" key="3">
    <source>
        <dbReference type="Proteomes" id="UP000027195"/>
    </source>
</evidence>
<reference evidence="3" key="1">
    <citation type="journal article" date="2014" name="Proc. Natl. Acad. Sci. U.S.A.">
        <title>Extensive sampling of basidiomycete genomes demonstrates inadequacy of the white-rot/brown-rot paradigm for wood decay fungi.</title>
        <authorList>
            <person name="Riley R."/>
            <person name="Salamov A.A."/>
            <person name="Brown D.W."/>
            <person name="Nagy L.G."/>
            <person name="Floudas D."/>
            <person name="Held B.W."/>
            <person name="Levasseur A."/>
            <person name="Lombard V."/>
            <person name="Morin E."/>
            <person name="Otillar R."/>
            <person name="Lindquist E.A."/>
            <person name="Sun H."/>
            <person name="LaButti K.M."/>
            <person name="Schmutz J."/>
            <person name="Jabbour D."/>
            <person name="Luo H."/>
            <person name="Baker S.E."/>
            <person name="Pisabarro A.G."/>
            <person name="Walton J.D."/>
            <person name="Blanchette R.A."/>
            <person name="Henrissat B."/>
            <person name="Martin F."/>
            <person name="Cullen D."/>
            <person name="Hibbett D.S."/>
            <person name="Grigoriev I.V."/>
        </authorList>
    </citation>
    <scope>NUCLEOTIDE SEQUENCE [LARGE SCALE GENOMIC DNA]</scope>
    <source>
        <strain evidence="3">FD-172 SS1</strain>
    </source>
</reference>
<dbReference type="Proteomes" id="UP000027195">
    <property type="component" value="Unassembled WGS sequence"/>
</dbReference>
<feature type="compositionally biased region" description="Polar residues" evidence="1">
    <location>
        <begin position="375"/>
        <end position="394"/>
    </location>
</feature>